<keyword evidence="2" id="KW-0812">Transmembrane</keyword>
<accession>A0ABQ9Y8Q5</accession>
<reference evidence="3 4" key="1">
    <citation type="journal article" date="2022" name="bioRxiv">
        <title>Genomics of Preaxostyla Flagellates Illuminates Evolutionary Transitions and the Path Towards Mitochondrial Loss.</title>
        <authorList>
            <person name="Novak L.V.F."/>
            <person name="Treitli S.C."/>
            <person name="Pyrih J."/>
            <person name="Halakuc P."/>
            <person name="Pipaliya S.V."/>
            <person name="Vacek V."/>
            <person name="Brzon O."/>
            <person name="Soukal P."/>
            <person name="Eme L."/>
            <person name="Dacks J.B."/>
            <person name="Karnkowska A."/>
            <person name="Elias M."/>
            <person name="Hampl V."/>
        </authorList>
    </citation>
    <scope>NUCLEOTIDE SEQUENCE [LARGE SCALE GENOMIC DNA]</scope>
    <source>
        <strain evidence="3">NAU3</strain>
        <tissue evidence="3">Gut</tissue>
    </source>
</reference>
<evidence type="ECO:0000313" key="3">
    <source>
        <dbReference type="EMBL" id="KAK2960095.1"/>
    </source>
</evidence>
<evidence type="ECO:0000256" key="2">
    <source>
        <dbReference type="SAM" id="Phobius"/>
    </source>
</evidence>
<gene>
    <name evidence="3" type="ORF">BLNAU_4978</name>
</gene>
<feature type="region of interest" description="Disordered" evidence="1">
    <location>
        <begin position="1"/>
        <end position="21"/>
    </location>
</feature>
<feature type="compositionally biased region" description="Polar residues" evidence="1">
    <location>
        <begin position="9"/>
        <end position="19"/>
    </location>
</feature>
<sequence length="356" mass="40116">MQEEYPHQLNPNHSILSKNSDADGGILSEREPFLLFDPNAQLSFEDKSAIYCSLVDLVKAEYPFDKTLQDRAARFLENFGPTVFKHEIADKLVTDLVPSSAGSHSGFVESILTLLSSPHSTVVVAALSFLSKTTRVLSTLPLRLVESDLVPNVLATVQPHTLPISGNETILNDLSRIIDYFADLGSPPILLYLRITSATDQFNHHEMIFRKVVIPSSQFLTFLISNRFILSGILFGTFMSLLASLLRLGPFHRPTLEFVLASPIAMTFSNCLSFFEDSHRVWVTLLTINYALQEWKREGPEVVRSGKRMMQALFSEGFEDTLEQMLMNDKNGYYCFRVVHKCRYISQLLGSNMPGR</sequence>
<protein>
    <submittedName>
        <fullName evidence="3">Uncharacterized protein</fullName>
    </submittedName>
</protein>
<dbReference type="EMBL" id="JARBJD010000025">
    <property type="protein sequence ID" value="KAK2960095.1"/>
    <property type="molecule type" value="Genomic_DNA"/>
</dbReference>
<feature type="transmembrane region" description="Helical" evidence="2">
    <location>
        <begin position="228"/>
        <end position="246"/>
    </location>
</feature>
<evidence type="ECO:0000256" key="1">
    <source>
        <dbReference type="SAM" id="MobiDB-lite"/>
    </source>
</evidence>
<evidence type="ECO:0000313" key="4">
    <source>
        <dbReference type="Proteomes" id="UP001281761"/>
    </source>
</evidence>
<comment type="caution">
    <text evidence="3">The sequence shown here is derived from an EMBL/GenBank/DDBJ whole genome shotgun (WGS) entry which is preliminary data.</text>
</comment>
<keyword evidence="2" id="KW-0472">Membrane</keyword>
<proteinExistence type="predicted"/>
<keyword evidence="4" id="KW-1185">Reference proteome</keyword>
<dbReference type="Proteomes" id="UP001281761">
    <property type="component" value="Unassembled WGS sequence"/>
</dbReference>
<name>A0ABQ9Y8Q5_9EUKA</name>
<organism evidence="3 4">
    <name type="scientific">Blattamonas nauphoetae</name>
    <dbReference type="NCBI Taxonomy" id="2049346"/>
    <lineage>
        <taxon>Eukaryota</taxon>
        <taxon>Metamonada</taxon>
        <taxon>Preaxostyla</taxon>
        <taxon>Oxymonadida</taxon>
        <taxon>Blattamonas</taxon>
    </lineage>
</organism>
<keyword evidence="2" id="KW-1133">Transmembrane helix</keyword>